<name>A0A382XJ32_9ZZZZ</name>
<feature type="non-terminal residue" evidence="2">
    <location>
        <position position="50"/>
    </location>
</feature>
<reference evidence="2" key="1">
    <citation type="submission" date="2018-05" db="EMBL/GenBank/DDBJ databases">
        <authorList>
            <person name="Lanie J.A."/>
            <person name="Ng W.-L."/>
            <person name="Kazmierczak K.M."/>
            <person name="Andrzejewski T.M."/>
            <person name="Davidsen T.M."/>
            <person name="Wayne K.J."/>
            <person name="Tettelin H."/>
            <person name="Glass J.I."/>
            <person name="Rusch D."/>
            <person name="Podicherti R."/>
            <person name="Tsui H.-C.T."/>
            <person name="Winkler M.E."/>
        </authorList>
    </citation>
    <scope>NUCLEOTIDE SEQUENCE</scope>
</reference>
<protein>
    <submittedName>
        <fullName evidence="2">Uncharacterized protein</fullName>
    </submittedName>
</protein>
<sequence>MRIIPEYFFIAFCIGILYTYLTHPKPKVIVKYPTPDNVGQVLYKDDAGVC</sequence>
<evidence type="ECO:0000256" key="1">
    <source>
        <dbReference type="SAM" id="Phobius"/>
    </source>
</evidence>
<dbReference type="EMBL" id="UINC01168029">
    <property type="protein sequence ID" value="SVD70849.1"/>
    <property type="molecule type" value="Genomic_DNA"/>
</dbReference>
<organism evidence="2">
    <name type="scientific">marine metagenome</name>
    <dbReference type="NCBI Taxonomy" id="408172"/>
    <lineage>
        <taxon>unclassified sequences</taxon>
        <taxon>metagenomes</taxon>
        <taxon>ecological metagenomes</taxon>
    </lineage>
</organism>
<gene>
    <name evidence="2" type="ORF">METZ01_LOCUS423703</name>
</gene>
<dbReference type="AlphaFoldDB" id="A0A382XJ32"/>
<keyword evidence="1" id="KW-0812">Transmembrane</keyword>
<accession>A0A382XJ32</accession>
<evidence type="ECO:0000313" key="2">
    <source>
        <dbReference type="EMBL" id="SVD70849.1"/>
    </source>
</evidence>
<keyword evidence="1" id="KW-0472">Membrane</keyword>
<keyword evidence="1" id="KW-1133">Transmembrane helix</keyword>
<feature type="transmembrane region" description="Helical" evidence="1">
    <location>
        <begin position="7"/>
        <end position="23"/>
    </location>
</feature>
<proteinExistence type="predicted"/>